<protein>
    <submittedName>
        <fullName evidence="3">Uncharacterized protein</fullName>
    </submittedName>
</protein>
<feature type="region of interest" description="Disordered" evidence="2">
    <location>
        <begin position="76"/>
        <end position="127"/>
    </location>
</feature>
<comment type="caution">
    <text evidence="3">The sequence shown here is derived from an EMBL/GenBank/DDBJ whole genome shotgun (WGS) entry which is preliminary data.</text>
</comment>
<organism evidence="3 4">
    <name type="scientific">Diacronema lutheri</name>
    <name type="common">Unicellular marine alga</name>
    <name type="synonym">Monochrysis lutheri</name>
    <dbReference type="NCBI Taxonomy" id="2081491"/>
    <lineage>
        <taxon>Eukaryota</taxon>
        <taxon>Haptista</taxon>
        <taxon>Haptophyta</taxon>
        <taxon>Pavlovophyceae</taxon>
        <taxon>Pavlovales</taxon>
        <taxon>Pavlovaceae</taxon>
        <taxon>Diacronema</taxon>
    </lineage>
</organism>
<keyword evidence="1" id="KW-0175">Coiled coil</keyword>
<accession>A0A8J5XUN0</accession>
<dbReference type="EMBL" id="JAGTXO010000003">
    <property type="protein sequence ID" value="KAG8468822.1"/>
    <property type="molecule type" value="Genomic_DNA"/>
</dbReference>
<reference evidence="3" key="1">
    <citation type="submission" date="2021-05" db="EMBL/GenBank/DDBJ databases">
        <title>The genome of the haptophyte Pavlova lutheri (Diacronema luteri, Pavlovales) - a model for lipid biosynthesis in eukaryotic algae.</title>
        <authorList>
            <person name="Hulatt C.J."/>
            <person name="Posewitz M.C."/>
        </authorList>
    </citation>
    <scope>NUCLEOTIDE SEQUENCE</scope>
    <source>
        <strain evidence="3">NIVA-4/92</strain>
    </source>
</reference>
<sequence>MLRAAAELLRWARPARGGDDAADVRLAMIGLRIEEAERKAQLARRQRAVLAQATFVRALKSDVDAARRARAAADGLRERTSCRGLEPTTPSTPEPSMRTRALRELERPRRRVTRRSRSPTSHGGTRDLAELGYDALDVHVPYALLGRWLSRRELLAYRRVQTPEPRSWAGSALSGATAARTDSARLVAHTGTPTGSAACQRVRWSPGTAARRRAGASAAEAALGARAPARAARRPASPPPCSRSALRGAVVRRLDLGAVHASSDGPLVAAAG</sequence>
<dbReference type="Proteomes" id="UP000751190">
    <property type="component" value="Unassembled WGS sequence"/>
</dbReference>
<feature type="compositionally biased region" description="Low complexity" evidence="2">
    <location>
        <begin position="86"/>
        <end position="99"/>
    </location>
</feature>
<evidence type="ECO:0000256" key="2">
    <source>
        <dbReference type="SAM" id="MobiDB-lite"/>
    </source>
</evidence>
<evidence type="ECO:0000256" key="1">
    <source>
        <dbReference type="SAM" id="Coils"/>
    </source>
</evidence>
<gene>
    <name evidence="3" type="ORF">KFE25_007340</name>
</gene>
<keyword evidence="4" id="KW-1185">Reference proteome</keyword>
<proteinExistence type="predicted"/>
<feature type="coiled-coil region" evidence="1">
    <location>
        <begin position="26"/>
        <end position="53"/>
    </location>
</feature>
<evidence type="ECO:0000313" key="4">
    <source>
        <dbReference type="Proteomes" id="UP000751190"/>
    </source>
</evidence>
<dbReference type="AlphaFoldDB" id="A0A8J5XUN0"/>
<feature type="region of interest" description="Disordered" evidence="2">
    <location>
        <begin position="219"/>
        <end position="244"/>
    </location>
</feature>
<feature type="compositionally biased region" description="Low complexity" evidence="2">
    <location>
        <begin position="219"/>
        <end position="230"/>
    </location>
</feature>
<evidence type="ECO:0000313" key="3">
    <source>
        <dbReference type="EMBL" id="KAG8468822.1"/>
    </source>
</evidence>
<feature type="compositionally biased region" description="Basic residues" evidence="2">
    <location>
        <begin position="108"/>
        <end position="117"/>
    </location>
</feature>
<name>A0A8J5XUN0_DIALT</name>